<dbReference type="RefSeq" id="WP_304421192.1">
    <property type="nucleotide sequence ID" value="NZ_JANCMU010000007.1"/>
</dbReference>
<comment type="caution">
    <text evidence="1">The sequence shown here is derived from an EMBL/GenBank/DDBJ whole genome shotgun (WGS) entry which is preliminary data.</text>
</comment>
<evidence type="ECO:0008006" key="3">
    <source>
        <dbReference type="Google" id="ProtNLM"/>
    </source>
</evidence>
<evidence type="ECO:0000313" key="1">
    <source>
        <dbReference type="EMBL" id="MDG4946879.1"/>
    </source>
</evidence>
<name>A0A9X4MZF4_9FLAO</name>
<dbReference type="Proteomes" id="UP001152599">
    <property type="component" value="Unassembled WGS sequence"/>
</dbReference>
<protein>
    <recommendedName>
        <fullName evidence="3">ABC transporter ATPase</fullName>
    </recommendedName>
</protein>
<dbReference type="AlphaFoldDB" id="A0A9X4MZF4"/>
<organism evidence="1 2">
    <name type="scientific">Profundicola chukchiensis</name>
    <dbReference type="NCBI Taxonomy" id="2961959"/>
    <lineage>
        <taxon>Bacteria</taxon>
        <taxon>Pseudomonadati</taxon>
        <taxon>Bacteroidota</taxon>
        <taxon>Flavobacteriia</taxon>
        <taxon>Flavobacteriales</taxon>
        <taxon>Weeksellaceae</taxon>
        <taxon>Profundicola</taxon>
    </lineage>
</organism>
<sequence>MITLVQSYFRDYPAESRLWVFMAERKLDEAETKVVKTYMDQFMPQWNAHGNALKGGYEWIFDQFLVIAVDESPAAASGCSIDSLTRYIKLIEGKIGASFTNRMLVSYLEDDQMKTEKLFDFKKKVKNGDLTKNTVVFNNSVSNLSDFWDNWQQPLDQSWAANLLPDAQ</sequence>
<proteinExistence type="predicted"/>
<keyword evidence="2" id="KW-1185">Reference proteome</keyword>
<dbReference type="EMBL" id="JANCMU010000007">
    <property type="protein sequence ID" value="MDG4946879.1"/>
    <property type="molecule type" value="Genomic_DNA"/>
</dbReference>
<evidence type="ECO:0000313" key="2">
    <source>
        <dbReference type="Proteomes" id="UP001152599"/>
    </source>
</evidence>
<reference evidence="1" key="1">
    <citation type="submission" date="2022-07" db="EMBL/GenBank/DDBJ databases">
        <title>Description and genome-wide analysis of Profundicola chukchiensis gen. nov., sp. nov., marine bacteria isolated from bottom sediments of the Chukchi Sea.</title>
        <authorList>
            <person name="Romanenko L."/>
            <person name="Otstavnykh N."/>
            <person name="Kurilenko V."/>
            <person name="Eremeev V."/>
            <person name="Velansky P."/>
            <person name="Mikhailov V."/>
            <person name="Isaeva M."/>
        </authorList>
    </citation>
    <scope>NUCLEOTIDE SEQUENCE</scope>
    <source>
        <strain evidence="1">KMM 9713</strain>
    </source>
</reference>
<gene>
    <name evidence="1" type="ORF">NMK71_10665</name>
</gene>
<accession>A0A9X4MZF4</accession>